<dbReference type="PANTHER" id="PTHR48098:SF6">
    <property type="entry name" value="FERRI-BACILLIBACTIN ESTERASE BESA"/>
    <property type="match status" value="1"/>
</dbReference>
<keyword evidence="1" id="KW-0378">Hydrolase</keyword>
<dbReference type="Gene3D" id="3.40.50.1820">
    <property type="entry name" value="alpha/beta hydrolase"/>
    <property type="match status" value="1"/>
</dbReference>
<accession>A0A3N5ZB26</accession>
<comment type="caution">
    <text evidence="1">The sequence shown here is derived from an EMBL/GenBank/DDBJ whole genome shotgun (WGS) entry which is preliminary data.</text>
</comment>
<dbReference type="Proteomes" id="UP000275281">
    <property type="component" value="Unassembled WGS sequence"/>
</dbReference>
<keyword evidence="2" id="KW-1185">Reference proteome</keyword>
<dbReference type="SUPFAM" id="SSF53474">
    <property type="entry name" value="alpha/beta-Hydrolases"/>
    <property type="match status" value="1"/>
</dbReference>
<dbReference type="Pfam" id="PF00756">
    <property type="entry name" value="Esterase"/>
    <property type="match status" value="1"/>
</dbReference>
<organism evidence="1 2">
    <name type="scientific">Alteromonas sediminis</name>
    <dbReference type="NCBI Taxonomy" id="2259342"/>
    <lineage>
        <taxon>Bacteria</taxon>
        <taxon>Pseudomonadati</taxon>
        <taxon>Pseudomonadota</taxon>
        <taxon>Gammaproteobacteria</taxon>
        <taxon>Alteromonadales</taxon>
        <taxon>Alteromonadaceae</taxon>
        <taxon>Alteromonas/Salinimonas group</taxon>
        <taxon>Alteromonas</taxon>
    </lineage>
</organism>
<protein>
    <submittedName>
        <fullName evidence="1">Alpha/beta hydrolase</fullName>
    </submittedName>
</protein>
<dbReference type="OrthoDB" id="9784036at2"/>
<proteinExistence type="predicted"/>
<sequence length="289" mass="32512">MSNAAQVATGTLHTIDAFESAFIGQRTVQVWLPAGYSNAVKYSVLYMHDGQMLYDASTTWNGQEWGVDEIAGRLQAEGRVRPFIVVSVFNGGELRYPEYLPQKPWEALSANQQTALNTGGRQSIVSEKSIRSDKYLKFLVKELKPYIDNKYSVLADRDNTFVAGSSMGGLISLYALGEYPDVFGGAACMSTHWPGSSRPEWTVITDEFMRYLKNTVPAPGNHKLYFDYGDQTLDAVYPPMQQYADRIMQDKGYDQSNWLTVFDKGAAHTEKAWRARLHQPLLFLFGNDL</sequence>
<dbReference type="InterPro" id="IPR000801">
    <property type="entry name" value="Esterase-like"/>
</dbReference>
<dbReference type="InterPro" id="IPR029058">
    <property type="entry name" value="AB_hydrolase_fold"/>
</dbReference>
<dbReference type="AlphaFoldDB" id="A0A3N5ZB26"/>
<dbReference type="PANTHER" id="PTHR48098">
    <property type="entry name" value="ENTEROCHELIN ESTERASE-RELATED"/>
    <property type="match status" value="1"/>
</dbReference>
<reference evidence="1 2" key="1">
    <citation type="submission" date="2018-11" db="EMBL/GenBank/DDBJ databases">
        <authorList>
            <person name="Ye M.-Q."/>
            <person name="Du Z.-J."/>
        </authorList>
    </citation>
    <scope>NUCLEOTIDE SEQUENCE [LARGE SCALE GENOMIC DNA]</scope>
    <source>
        <strain evidence="1 2">U0105</strain>
    </source>
</reference>
<evidence type="ECO:0000313" key="2">
    <source>
        <dbReference type="Proteomes" id="UP000275281"/>
    </source>
</evidence>
<dbReference type="GO" id="GO:0016787">
    <property type="term" value="F:hydrolase activity"/>
    <property type="evidence" value="ECO:0007669"/>
    <property type="project" value="UniProtKB-KW"/>
</dbReference>
<evidence type="ECO:0000313" key="1">
    <source>
        <dbReference type="EMBL" id="RPJ66818.1"/>
    </source>
</evidence>
<dbReference type="InterPro" id="IPR050583">
    <property type="entry name" value="Mycobacterial_A85_antigen"/>
</dbReference>
<name>A0A3N5ZB26_9ALTE</name>
<dbReference type="EMBL" id="RPOK01000003">
    <property type="protein sequence ID" value="RPJ66818.1"/>
    <property type="molecule type" value="Genomic_DNA"/>
</dbReference>
<gene>
    <name evidence="1" type="ORF">DRW07_10470</name>
</gene>